<accession>A0AA88V7M7</accession>
<dbReference type="AlphaFoldDB" id="A0AA88V7M7"/>
<proteinExistence type="predicted"/>
<keyword evidence="3" id="KW-1185">Reference proteome</keyword>
<feature type="region of interest" description="Disordered" evidence="1">
    <location>
        <begin position="92"/>
        <end position="128"/>
    </location>
</feature>
<evidence type="ECO:0000256" key="1">
    <source>
        <dbReference type="SAM" id="MobiDB-lite"/>
    </source>
</evidence>
<dbReference type="EMBL" id="JAVXUP010002411">
    <property type="protein sequence ID" value="KAK3003477.1"/>
    <property type="molecule type" value="Genomic_DNA"/>
</dbReference>
<evidence type="ECO:0000313" key="2">
    <source>
        <dbReference type="EMBL" id="KAK3003477.1"/>
    </source>
</evidence>
<sequence>MGVWDDLRSIAGRVTNWHVPDINVSRVPHITGLPSAATALGGIQVYKIVKEGFQDQPPTHPASKNQKSDPTLLVEEMQSQVEKLQEELNNIKQQNKIATHSRKASDPVKEELSAEPAKRSSPGSTGLQKVMIRSRVSKKLYIKYIGQCTTSPVKALCLDVAAMYKSTSSRRVEAAAGQGVK</sequence>
<organism evidence="2 3">
    <name type="scientific">Escallonia herrerae</name>
    <dbReference type="NCBI Taxonomy" id="1293975"/>
    <lineage>
        <taxon>Eukaryota</taxon>
        <taxon>Viridiplantae</taxon>
        <taxon>Streptophyta</taxon>
        <taxon>Embryophyta</taxon>
        <taxon>Tracheophyta</taxon>
        <taxon>Spermatophyta</taxon>
        <taxon>Magnoliopsida</taxon>
        <taxon>eudicotyledons</taxon>
        <taxon>Gunneridae</taxon>
        <taxon>Pentapetalae</taxon>
        <taxon>asterids</taxon>
        <taxon>campanulids</taxon>
        <taxon>Escalloniales</taxon>
        <taxon>Escalloniaceae</taxon>
        <taxon>Escallonia</taxon>
    </lineage>
</organism>
<feature type="compositionally biased region" description="Basic and acidic residues" evidence="1">
    <location>
        <begin position="103"/>
        <end position="118"/>
    </location>
</feature>
<dbReference type="Proteomes" id="UP001188597">
    <property type="component" value="Unassembled WGS sequence"/>
</dbReference>
<evidence type="ECO:0000313" key="3">
    <source>
        <dbReference type="Proteomes" id="UP001188597"/>
    </source>
</evidence>
<protein>
    <submittedName>
        <fullName evidence="2">Uncharacterized protein</fullName>
    </submittedName>
</protein>
<gene>
    <name evidence="2" type="ORF">RJ639_018233</name>
</gene>
<comment type="caution">
    <text evidence="2">The sequence shown here is derived from an EMBL/GenBank/DDBJ whole genome shotgun (WGS) entry which is preliminary data.</text>
</comment>
<name>A0AA88V7M7_9ASTE</name>
<reference evidence="2" key="1">
    <citation type="submission" date="2022-12" db="EMBL/GenBank/DDBJ databases">
        <title>Draft genome assemblies for two species of Escallonia (Escalloniales).</title>
        <authorList>
            <person name="Chanderbali A."/>
            <person name="Dervinis C."/>
            <person name="Anghel I."/>
            <person name="Soltis D."/>
            <person name="Soltis P."/>
            <person name="Zapata F."/>
        </authorList>
    </citation>
    <scope>NUCLEOTIDE SEQUENCE</scope>
    <source>
        <strain evidence="2">UCBG64.0493</strain>
        <tissue evidence="2">Leaf</tissue>
    </source>
</reference>